<dbReference type="CDD" id="cd06262">
    <property type="entry name" value="metallo-hydrolase-like_MBL-fold"/>
    <property type="match status" value="1"/>
</dbReference>
<dbReference type="AlphaFoldDB" id="A0A9W6GN90"/>
<dbReference type="Gene3D" id="3.60.15.10">
    <property type="entry name" value="Ribonuclease Z/Hydroxyacylglutathione hydrolase-like"/>
    <property type="match status" value="1"/>
</dbReference>
<keyword evidence="2" id="KW-0479">Metal-binding</keyword>
<feature type="domain" description="Metallo-beta-lactamase" evidence="5">
    <location>
        <begin position="31"/>
        <end position="206"/>
    </location>
</feature>
<protein>
    <submittedName>
        <fullName evidence="6">Metallo-hydrolase YqgX</fullName>
    </submittedName>
</protein>
<comment type="caution">
    <text evidence="6">The sequence shown here is derived from an EMBL/GenBank/DDBJ whole genome shotgun (WGS) entry which is preliminary data.</text>
</comment>
<dbReference type="InterPro" id="IPR051453">
    <property type="entry name" value="MBL_Glyoxalase_II"/>
</dbReference>
<dbReference type="SMART" id="SM00849">
    <property type="entry name" value="Lactamase_B"/>
    <property type="match status" value="1"/>
</dbReference>
<keyword evidence="7" id="KW-1185">Reference proteome</keyword>
<dbReference type="EMBL" id="BSDY01000037">
    <property type="protein sequence ID" value="GLI58178.1"/>
    <property type="molecule type" value="Genomic_DNA"/>
</dbReference>
<accession>A0A9W6GN90</accession>
<evidence type="ECO:0000313" key="6">
    <source>
        <dbReference type="EMBL" id="GLI58178.1"/>
    </source>
</evidence>
<organism evidence="6 7">
    <name type="scientific">Propionigenium maris DSM 9537</name>
    <dbReference type="NCBI Taxonomy" id="1123000"/>
    <lineage>
        <taxon>Bacteria</taxon>
        <taxon>Fusobacteriati</taxon>
        <taxon>Fusobacteriota</taxon>
        <taxon>Fusobacteriia</taxon>
        <taxon>Fusobacteriales</taxon>
        <taxon>Fusobacteriaceae</taxon>
        <taxon>Propionigenium</taxon>
    </lineage>
</organism>
<gene>
    <name evidence="6" type="primary">yqgX</name>
    <name evidence="6" type="ORF">PM10SUCC1_36920</name>
</gene>
<keyword evidence="3" id="KW-0378">Hydrolase</keyword>
<evidence type="ECO:0000256" key="1">
    <source>
        <dbReference type="ARBA" id="ARBA00001947"/>
    </source>
</evidence>
<dbReference type="PANTHER" id="PTHR46233">
    <property type="entry name" value="HYDROXYACYLGLUTATHIONE HYDROLASE GLOC"/>
    <property type="match status" value="1"/>
</dbReference>
<dbReference type="SUPFAM" id="SSF56281">
    <property type="entry name" value="Metallo-hydrolase/oxidoreductase"/>
    <property type="match status" value="1"/>
</dbReference>
<evidence type="ECO:0000256" key="2">
    <source>
        <dbReference type="ARBA" id="ARBA00022723"/>
    </source>
</evidence>
<name>A0A9W6GN90_9FUSO</name>
<reference evidence="6" key="1">
    <citation type="submission" date="2022-12" db="EMBL/GenBank/DDBJ databases">
        <title>Reference genome sequencing for broad-spectrum identification of bacterial and archaeal isolates by mass spectrometry.</title>
        <authorList>
            <person name="Sekiguchi Y."/>
            <person name="Tourlousse D.M."/>
        </authorList>
    </citation>
    <scope>NUCLEOTIDE SEQUENCE</scope>
    <source>
        <strain evidence="6">10succ1</strain>
    </source>
</reference>
<dbReference type="InterPro" id="IPR001279">
    <property type="entry name" value="Metallo-B-lactamas"/>
</dbReference>
<comment type="cofactor">
    <cofactor evidence="1">
        <name>Zn(2+)</name>
        <dbReference type="ChEBI" id="CHEBI:29105"/>
    </cofactor>
</comment>
<evidence type="ECO:0000256" key="4">
    <source>
        <dbReference type="ARBA" id="ARBA00022833"/>
    </source>
</evidence>
<dbReference type="GO" id="GO:0016787">
    <property type="term" value="F:hydrolase activity"/>
    <property type="evidence" value="ECO:0007669"/>
    <property type="project" value="UniProtKB-KW"/>
</dbReference>
<evidence type="ECO:0000256" key="3">
    <source>
        <dbReference type="ARBA" id="ARBA00022801"/>
    </source>
</evidence>
<dbReference type="PANTHER" id="PTHR46233:SF3">
    <property type="entry name" value="HYDROXYACYLGLUTATHIONE HYDROLASE GLOC"/>
    <property type="match status" value="1"/>
</dbReference>
<sequence>MVKSKKLYYSRVFKELKLKMNIHRIMCGEIKNNNFIVEKDGRCLVVDLTDFERIDAFIQEKGFVVEGILLTHSHWDHLLGVDEFVKRYKVPVYMGSRRPNYVDKKEFGYTMEKYGLETKFDVEVTFLDEGSHSIAGFNFDLIEVPGHTYCSVIYYFKETQTMFTGDFLFRKAVGIVSSLYSNRELMAESIAKIKTYPDEIKIYPGHGPLTILGREKRENPYLIQGYRE</sequence>
<evidence type="ECO:0000313" key="7">
    <source>
        <dbReference type="Proteomes" id="UP001144471"/>
    </source>
</evidence>
<evidence type="ECO:0000259" key="5">
    <source>
        <dbReference type="SMART" id="SM00849"/>
    </source>
</evidence>
<keyword evidence="4" id="KW-0862">Zinc</keyword>
<dbReference type="Proteomes" id="UP001144471">
    <property type="component" value="Unassembled WGS sequence"/>
</dbReference>
<proteinExistence type="predicted"/>
<dbReference type="Pfam" id="PF00753">
    <property type="entry name" value="Lactamase_B"/>
    <property type="match status" value="1"/>
</dbReference>
<dbReference type="InterPro" id="IPR036866">
    <property type="entry name" value="RibonucZ/Hydroxyglut_hydro"/>
</dbReference>
<dbReference type="GO" id="GO:0046872">
    <property type="term" value="F:metal ion binding"/>
    <property type="evidence" value="ECO:0007669"/>
    <property type="project" value="UniProtKB-KW"/>
</dbReference>